<dbReference type="EMBL" id="JABEQJ010000004">
    <property type="protein sequence ID" value="MBB2159517.1"/>
    <property type="molecule type" value="Genomic_DNA"/>
</dbReference>
<keyword evidence="1" id="KW-0472">Membrane</keyword>
<name>A0A7W4IB32_9PROT</name>
<dbReference type="AlphaFoldDB" id="A0A7W4IB32"/>
<proteinExistence type="predicted"/>
<keyword evidence="1" id="KW-1133">Transmembrane helix</keyword>
<accession>A0A7W4IB32</accession>
<keyword evidence="1" id="KW-0812">Transmembrane</keyword>
<feature type="transmembrane region" description="Helical" evidence="1">
    <location>
        <begin position="7"/>
        <end position="26"/>
    </location>
</feature>
<comment type="caution">
    <text evidence="2">The sequence shown here is derived from an EMBL/GenBank/DDBJ whole genome shotgun (WGS) entry which is preliminary data.</text>
</comment>
<dbReference type="Proteomes" id="UP000589085">
    <property type="component" value="Unassembled WGS sequence"/>
</dbReference>
<evidence type="ECO:0000256" key="1">
    <source>
        <dbReference type="SAM" id="Phobius"/>
    </source>
</evidence>
<evidence type="ECO:0000313" key="2">
    <source>
        <dbReference type="EMBL" id="MBB2159517.1"/>
    </source>
</evidence>
<feature type="transmembrane region" description="Helical" evidence="1">
    <location>
        <begin position="32"/>
        <end position="53"/>
    </location>
</feature>
<gene>
    <name evidence="2" type="ORF">HLH48_04910</name>
</gene>
<dbReference type="RefSeq" id="WP_182996377.1">
    <property type="nucleotide sequence ID" value="NZ_JABEQJ010000004.1"/>
</dbReference>
<reference evidence="2 3" key="1">
    <citation type="submission" date="2020-04" db="EMBL/GenBank/DDBJ databases">
        <title>Description of novel Gluconacetobacter.</title>
        <authorList>
            <person name="Sombolestani A."/>
        </authorList>
    </citation>
    <scope>NUCLEOTIDE SEQUENCE [LARGE SCALE GENOMIC DNA]</scope>
    <source>
        <strain evidence="2 3">LMG 19747</strain>
    </source>
</reference>
<organism evidence="2 3">
    <name type="scientific">Gluconacetobacter sacchari</name>
    <dbReference type="NCBI Taxonomy" id="92759"/>
    <lineage>
        <taxon>Bacteria</taxon>
        <taxon>Pseudomonadati</taxon>
        <taxon>Pseudomonadota</taxon>
        <taxon>Alphaproteobacteria</taxon>
        <taxon>Acetobacterales</taxon>
        <taxon>Acetobacteraceae</taxon>
        <taxon>Gluconacetobacter</taxon>
    </lineage>
</organism>
<evidence type="ECO:0000313" key="3">
    <source>
        <dbReference type="Proteomes" id="UP000589085"/>
    </source>
</evidence>
<protein>
    <submittedName>
        <fullName evidence="2">Uncharacterized protein</fullName>
    </submittedName>
</protein>
<sequence length="57" mass="5980">MRFSRAVWYVPLVLALVTGLGLVLALLLDGPVGDICGIVGLGVPCGVICRCLLRATR</sequence>